<evidence type="ECO:0000313" key="8">
    <source>
        <dbReference type="Proteomes" id="UP000078240"/>
    </source>
</evidence>
<feature type="region of interest" description="Disordered" evidence="6">
    <location>
        <begin position="148"/>
        <end position="176"/>
    </location>
</feature>
<dbReference type="SUPFAM" id="SSF48662">
    <property type="entry name" value="Ribosomal protein L39e"/>
    <property type="match status" value="1"/>
</dbReference>
<evidence type="ECO:0000313" key="7">
    <source>
        <dbReference type="EMBL" id="OAQ84499.1"/>
    </source>
</evidence>
<sequence>MLAKDSVLDKYPDYLSSDAFSSRLHSVHGTPPAVKRWVRNNLRLSGPVRLMCRSRVKSYGFSGAVQRDATRPHRATPAWQPQASAPPRRATVPASPCAHQPHISAAHVFCAFPALATRVLRPLVRVKNPRRLNSTKIVTFKRLDSTRPKPSRCRYARSHKSFRTKQKLAKAQKQNRPVPQWIRLRTGNTVRYIQRQETALAQDSPEHLNCSPPIILDFLPCIRHNHLQASNKQTKEETIKGHRHPTGTRPVFFWDQWRRLEAGRMAGLRVEAVFWREGTICGRTENGQA</sequence>
<dbReference type="GO" id="GO:0022625">
    <property type="term" value="C:cytosolic large ribosomal subunit"/>
    <property type="evidence" value="ECO:0007669"/>
    <property type="project" value="TreeGrafter"/>
</dbReference>
<keyword evidence="2" id="KW-0689">Ribosomal protein</keyword>
<dbReference type="InterPro" id="IPR000077">
    <property type="entry name" value="Ribosomal_eL39"/>
</dbReference>
<dbReference type="GO" id="GO:0006412">
    <property type="term" value="P:translation"/>
    <property type="evidence" value="ECO:0007669"/>
    <property type="project" value="InterPro"/>
</dbReference>
<reference evidence="7 8" key="1">
    <citation type="submission" date="2016-01" db="EMBL/GenBank/DDBJ databases">
        <title>Biosynthesis of antibiotic leucinostatins and their inhibition on Phytophthora in bio-control Purpureocillium lilacinum.</title>
        <authorList>
            <person name="Wang G."/>
            <person name="Liu Z."/>
            <person name="Lin R."/>
            <person name="Li E."/>
            <person name="Mao Z."/>
            <person name="Ling J."/>
            <person name="Yin W."/>
            <person name="Xie B."/>
        </authorList>
    </citation>
    <scope>NUCLEOTIDE SEQUENCE [LARGE SCALE GENOMIC DNA]</scope>
    <source>
        <strain evidence="7">PLBJ-1</strain>
    </source>
</reference>
<dbReference type="AlphaFoldDB" id="A0A179H4X2"/>
<dbReference type="InterPro" id="IPR023626">
    <property type="entry name" value="Ribosomal_eL39_dom_sf"/>
</dbReference>
<dbReference type="Pfam" id="PF00832">
    <property type="entry name" value="Ribosomal_L39"/>
    <property type="match status" value="1"/>
</dbReference>
<feature type="compositionally biased region" description="Basic residues" evidence="6">
    <location>
        <begin position="149"/>
        <end position="170"/>
    </location>
</feature>
<dbReference type="PANTHER" id="PTHR19970">
    <property type="entry name" value="RIBOSOMAL PROTEIN L39E"/>
    <property type="match status" value="1"/>
</dbReference>
<gene>
    <name evidence="7" type="ORF">VFPBJ_03267</name>
</gene>
<proteinExistence type="inferred from homology"/>
<dbReference type="GO" id="GO:0003735">
    <property type="term" value="F:structural constituent of ribosome"/>
    <property type="evidence" value="ECO:0007669"/>
    <property type="project" value="InterPro"/>
</dbReference>
<dbReference type="EMBL" id="LSBH01000002">
    <property type="protein sequence ID" value="OAQ84499.1"/>
    <property type="molecule type" value="Genomic_DNA"/>
</dbReference>
<evidence type="ECO:0000256" key="1">
    <source>
        <dbReference type="ARBA" id="ARBA00009339"/>
    </source>
</evidence>
<evidence type="ECO:0000256" key="4">
    <source>
        <dbReference type="ARBA" id="ARBA00035234"/>
    </source>
</evidence>
<organism evidence="7 8">
    <name type="scientific">Purpureocillium lilacinum</name>
    <name type="common">Paecilomyces lilacinus</name>
    <dbReference type="NCBI Taxonomy" id="33203"/>
    <lineage>
        <taxon>Eukaryota</taxon>
        <taxon>Fungi</taxon>
        <taxon>Dikarya</taxon>
        <taxon>Ascomycota</taxon>
        <taxon>Pezizomycotina</taxon>
        <taxon>Sordariomycetes</taxon>
        <taxon>Hypocreomycetidae</taxon>
        <taxon>Hypocreales</taxon>
        <taxon>Ophiocordycipitaceae</taxon>
        <taxon>Purpureocillium</taxon>
    </lineage>
</organism>
<dbReference type="Proteomes" id="UP000078240">
    <property type="component" value="Unassembled WGS sequence"/>
</dbReference>
<comment type="similarity">
    <text evidence="1">Belongs to the eukaryotic ribosomal protein eL39 family.</text>
</comment>
<accession>A0A179H4X2</accession>
<evidence type="ECO:0000256" key="2">
    <source>
        <dbReference type="ARBA" id="ARBA00022980"/>
    </source>
</evidence>
<evidence type="ECO:0000256" key="5">
    <source>
        <dbReference type="ARBA" id="ARBA00035339"/>
    </source>
</evidence>
<evidence type="ECO:0000256" key="3">
    <source>
        <dbReference type="ARBA" id="ARBA00023274"/>
    </source>
</evidence>
<protein>
    <recommendedName>
        <fullName evidence="4">Large ribosomal subunit protein eL39</fullName>
    </recommendedName>
    <alternativeName>
        <fullName evidence="5">60S ribosomal protein L39</fullName>
    </alternativeName>
</protein>
<comment type="caution">
    <text evidence="7">The sequence shown here is derived from an EMBL/GenBank/DDBJ whole genome shotgun (WGS) entry which is preliminary data.</text>
</comment>
<name>A0A179H4X2_PURLI</name>
<feature type="region of interest" description="Disordered" evidence="6">
    <location>
        <begin position="65"/>
        <end position="96"/>
    </location>
</feature>
<keyword evidence="3" id="KW-0687">Ribonucleoprotein</keyword>
<evidence type="ECO:0000256" key="6">
    <source>
        <dbReference type="SAM" id="MobiDB-lite"/>
    </source>
</evidence>
<dbReference type="PANTHER" id="PTHR19970:SF0">
    <property type="entry name" value="LARGE RIBOSOMAL SUBUNIT PROTEIN EL39"/>
    <property type="match status" value="1"/>
</dbReference>
<dbReference type="FunFam" id="1.10.1620.10:FF:000001">
    <property type="entry name" value="60S ribosomal protein-like L39"/>
    <property type="match status" value="1"/>
</dbReference>
<dbReference type="Gene3D" id="1.10.1620.10">
    <property type="entry name" value="Ribosomal protein L39e"/>
    <property type="match status" value="1"/>
</dbReference>